<sequence>MYLRPTYLDFTYTRKRVEIANIFPKILFEVIQEKEKNVRSCD</sequence>
<gene>
    <name evidence="1" type="ORF">SPB_1063</name>
</gene>
<dbReference type="HOGENOM" id="CLU_3258593_0_0_9"/>
<dbReference type="AlphaFoldDB" id="F1Z2J5"/>
<evidence type="ECO:0000313" key="1">
    <source>
        <dbReference type="EMBL" id="EGE54642.1"/>
    </source>
</evidence>
<dbReference type="Proteomes" id="UP000003732">
    <property type="component" value="Unassembled WGS sequence"/>
</dbReference>
<proteinExistence type="predicted"/>
<protein>
    <submittedName>
        <fullName evidence="1">Uncharacterized protein</fullName>
    </submittedName>
</protein>
<organism evidence="1 2">
    <name type="scientific">Streptococcus parauberis NCFD 2020</name>
    <dbReference type="NCBI Taxonomy" id="873447"/>
    <lineage>
        <taxon>Bacteria</taxon>
        <taxon>Bacillati</taxon>
        <taxon>Bacillota</taxon>
        <taxon>Bacilli</taxon>
        <taxon>Lactobacillales</taxon>
        <taxon>Streptococcaceae</taxon>
        <taxon>Streptococcus</taxon>
    </lineage>
</organism>
<reference evidence="1 2" key="1">
    <citation type="submission" date="2011-02" db="EMBL/GenBank/DDBJ databases">
        <authorList>
            <person name="Stanhope M.J."/>
            <person name="Durkin A.S."/>
            <person name="Hostetler J."/>
            <person name="Kim M."/>
            <person name="Radune D."/>
            <person name="Singh I."/>
            <person name="Town C.D."/>
        </authorList>
    </citation>
    <scope>NUCLEOTIDE SEQUENCE [LARGE SCALE GENOMIC DNA]</scope>
    <source>
        <strain evidence="1 2">NCFD 2020</strain>
    </source>
</reference>
<dbReference type="EMBL" id="AEUT02000001">
    <property type="protein sequence ID" value="EGE54642.1"/>
    <property type="molecule type" value="Genomic_DNA"/>
</dbReference>
<evidence type="ECO:0000313" key="2">
    <source>
        <dbReference type="Proteomes" id="UP000003732"/>
    </source>
</evidence>
<accession>F1Z2J5</accession>
<name>F1Z2J5_9STRE</name>
<comment type="caution">
    <text evidence="1">The sequence shown here is derived from an EMBL/GenBank/DDBJ whole genome shotgun (WGS) entry which is preliminary data.</text>
</comment>